<dbReference type="PANTHER" id="PTHR34220">
    <property type="entry name" value="SENSOR HISTIDINE KINASE YPDA"/>
    <property type="match status" value="1"/>
</dbReference>
<reference evidence="3 4" key="1">
    <citation type="submission" date="2017-06" db="EMBL/GenBank/DDBJ databases">
        <authorList>
            <person name="Kim H.J."/>
            <person name="Triplett B.A."/>
        </authorList>
    </citation>
    <scope>NUCLEOTIDE SEQUENCE [LARGE SCALE GENOMIC DNA]</scope>
    <source>
        <strain evidence="3 4">DSM 25597</strain>
    </source>
</reference>
<protein>
    <submittedName>
        <fullName evidence="3">Histidine kinase</fullName>
    </submittedName>
</protein>
<dbReference type="GO" id="GO:0000155">
    <property type="term" value="F:phosphorelay sensor kinase activity"/>
    <property type="evidence" value="ECO:0007669"/>
    <property type="project" value="InterPro"/>
</dbReference>
<accession>A0A238WS80</accession>
<dbReference type="PANTHER" id="PTHR34220:SF7">
    <property type="entry name" value="SENSOR HISTIDINE KINASE YPDA"/>
    <property type="match status" value="1"/>
</dbReference>
<dbReference type="InterPro" id="IPR050640">
    <property type="entry name" value="Bact_2-comp_sensor_kinase"/>
</dbReference>
<feature type="domain" description="Signal transduction histidine kinase internal region" evidence="2">
    <location>
        <begin position="160"/>
        <end position="238"/>
    </location>
</feature>
<keyword evidence="3" id="KW-0418">Kinase</keyword>
<dbReference type="Proteomes" id="UP000198379">
    <property type="component" value="Unassembled WGS sequence"/>
</dbReference>
<keyword evidence="1" id="KW-0812">Transmembrane</keyword>
<feature type="transmembrane region" description="Helical" evidence="1">
    <location>
        <begin position="47"/>
        <end position="64"/>
    </location>
</feature>
<organism evidence="3 4">
    <name type="scientific">Dokdonia pacifica</name>
    <dbReference type="NCBI Taxonomy" id="1627892"/>
    <lineage>
        <taxon>Bacteria</taxon>
        <taxon>Pseudomonadati</taxon>
        <taxon>Bacteroidota</taxon>
        <taxon>Flavobacteriia</taxon>
        <taxon>Flavobacteriales</taxon>
        <taxon>Flavobacteriaceae</taxon>
        <taxon>Dokdonia</taxon>
    </lineage>
</organism>
<dbReference type="Gene3D" id="3.30.565.10">
    <property type="entry name" value="Histidine kinase-like ATPase, C-terminal domain"/>
    <property type="match status" value="1"/>
</dbReference>
<evidence type="ECO:0000313" key="4">
    <source>
        <dbReference type="Proteomes" id="UP000198379"/>
    </source>
</evidence>
<keyword evidence="1" id="KW-0472">Membrane</keyword>
<dbReference type="OrthoDB" id="9809908at2"/>
<sequence length="353" mass="40867">MSKKTIKDHIIFWGVLLFSFALIQFFQDGNAQSFWIIFAQNLKHLPGYLLAAYVFNYVLLQYYYKERRYVIFAIFSIGLFYISSALDRVFTVYVYEPIFRKPPFVQESLAQIFGDWEFLMEGYLLPLLMATFAMTIDRIITQKNKNEKALLQLERDKNKAELGALKAQIHPHFLFNTLNNLYALTLQKSDKAPETVATLSSMLDYMLYQCNDRLVSLEKEVALLENYIALERLRYGDDIEIAFAKAINEEMKIGPLILLSIVENAFKHGASGSIDIPKIYIELKQEGTQLYFTVKNTKDDIQQSDETSYTKGIGVSNVKKQLSLLYTDYSYDVVDENGWYCVALRINTDIKND</sequence>
<dbReference type="RefSeq" id="WP_089370676.1">
    <property type="nucleotide sequence ID" value="NZ_BMEP01000003.1"/>
</dbReference>
<dbReference type="InterPro" id="IPR036890">
    <property type="entry name" value="HATPase_C_sf"/>
</dbReference>
<gene>
    <name evidence="3" type="ORF">SAMN06265376_1011424</name>
</gene>
<dbReference type="InterPro" id="IPR010559">
    <property type="entry name" value="Sig_transdc_His_kin_internal"/>
</dbReference>
<feature type="transmembrane region" description="Helical" evidence="1">
    <location>
        <begin position="10"/>
        <end position="27"/>
    </location>
</feature>
<dbReference type="AlphaFoldDB" id="A0A238WS80"/>
<evidence type="ECO:0000256" key="1">
    <source>
        <dbReference type="SAM" id="Phobius"/>
    </source>
</evidence>
<keyword evidence="4" id="KW-1185">Reference proteome</keyword>
<name>A0A238WS80_9FLAO</name>
<keyword evidence="3" id="KW-0808">Transferase</keyword>
<dbReference type="EMBL" id="FZNY01000001">
    <property type="protein sequence ID" value="SNR49372.1"/>
    <property type="molecule type" value="Genomic_DNA"/>
</dbReference>
<dbReference type="Pfam" id="PF06580">
    <property type="entry name" value="His_kinase"/>
    <property type="match status" value="1"/>
</dbReference>
<evidence type="ECO:0000313" key="3">
    <source>
        <dbReference type="EMBL" id="SNR49372.1"/>
    </source>
</evidence>
<dbReference type="SUPFAM" id="SSF55874">
    <property type="entry name" value="ATPase domain of HSP90 chaperone/DNA topoisomerase II/histidine kinase"/>
    <property type="match status" value="1"/>
</dbReference>
<keyword evidence="1" id="KW-1133">Transmembrane helix</keyword>
<dbReference type="GO" id="GO:0016020">
    <property type="term" value="C:membrane"/>
    <property type="evidence" value="ECO:0007669"/>
    <property type="project" value="InterPro"/>
</dbReference>
<proteinExistence type="predicted"/>
<evidence type="ECO:0000259" key="2">
    <source>
        <dbReference type="Pfam" id="PF06580"/>
    </source>
</evidence>
<feature type="transmembrane region" description="Helical" evidence="1">
    <location>
        <begin position="71"/>
        <end position="95"/>
    </location>
</feature>